<accession>A0ABQ0A8X0</accession>
<feature type="transmembrane region" description="Helical" evidence="1">
    <location>
        <begin position="12"/>
        <end position="31"/>
    </location>
</feature>
<comment type="caution">
    <text evidence="3">The sequence shown here is derived from an EMBL/GenBank/DDBJ whole genome shotgun (WGS) entry which is preliminary data.</text>
</comment>
<evidence type="ECO:0000256" key="1">
    <source>
        <dbReference type="SAM" id="Phobius"/>
    </source>
</evidence>
<reference evidence="3 4" key="1">
    <citation type="submission" date="2024-04" db="EMBL/GenBank/DDBJ databases">
        <title>Draft genome sequence of Sessilibacter corallicola NBRC 116591.</title>
        <authorList>
            <person name="Miyakawa T."/>
            <person name="Kusuya Y."/>
            <person name="Miura T."/>
        </authorList>
    </citation>
    <scope>NUCLEOTIDE SEQUENCE [LARGE SCALE GENOMIC DNA]</scope>
    <source>
        <strain evidence="3 4">KU-00831-HH</strain>
    </source>
</reference>
<organism evidence="3 4">
    <name type="scientific">Sessilibacter corallicola</name>
    <dbReference type="NCBI Taxonomy" id="2904075"/>
    <lineage>
        <taxon>Bacteria</taxon>
        <taxon>Pseudomonadati</taxon>
        <taxon>Pseudomonadota</taxon>
        <taxon>Gammaproteobacteria</taxon>
        <taxon>Cellvibrionales</taxon>
        <taxon>Cellvibrionaceae</taxon>
        <taxon>Sessilibacter</taxon>
    </lineage>
</organism>
<dbReference type="EMBL" id="BAABWN010000005">
    <property type="protein sequence ID" value="GAA6168093.1"/>
    <property type="molecule type" value="Genomic_DNA"/>
</dbReference>
<dbReference type="PANTHER" id="PTHR40572:SF1">
    <property type="entry name" value="PROTEIN BAX"/>
    <property type="match status" value="1"/>
</dbReference>
<gene>
    <name evidence="3" type="ORF">NBRC116591_19040</name>
</gene>
<evidence type="ECO:0000259" key="2">
    <source>
        <dbReference type="SMART" id="SM00047"/>
    </source>
</evidence>
<evidence type="ECO:0000313" key="3">
    <source>
        <dbReference type="EMBL" id="GAA6168093.1"/>
    </source>
</evidence>
<keyword evidence="1" id="KW-0812">Transmembrane</keyword>
<protein>
    <submittedName>
        <fullName evidence="3">Glucosaminidase domain-containing protein</fullName>
    </submittedName>
</protein>
<dbReference type="InterPro" id="IPR053195">
    <property type="entry name" value="Bax-like"/>
</dbReference>
<dbReference type="Pfam" id="PF01832">
    <property type="entry name" value="Glucosaminidase"/>
    <property type="match status" value="1"/>
</dbReference>
<keyword evidence="4" id="KW-1185">Reference proteome</keyword>
<dbReference type="PANTHER" id="PTHR40572">
    <property type="entry name" value="PROTEIN BAX"/>
    <property type="match status" value="1"/>
</dbReference>
<sequence length="272" mass="30785">MSTQPSNKSVLISGVFLSYSLFVLILSVTLMEYEIPVEQPIQAEDKAEPVKTVSEPPKFSEIKDVNKKKQDFFQYLLPGINAKNASLNQERNFLLTLKSSGYPDVVQAEEITREFTRIANKYKSDSFDELLVRVDQIPSSLALAQAAIESGWGSSRFAREGNNFFGQWCYQQGCGLVPRHRIEGATHEVKVFNSVNDSINAYFDNINTNRAYRELRQIRADLRQQNQPLSGTALAEGLEKYSEKGYEYVEVIQTMIASNKLDAYDQTLAIKN</sequence>
<dbReference type="InterPro" id="IPR002901">
    <property type="entry name" value="MGlyc_endo_b_GlcNAc-like_dom"/>
</dbReference>
<name>A0ABQ0A8X0_9GAMM</name>
<proteinExistence type="predicted"/>
<evidence type="ECO:0000313" key="4">
    <source>
        <dbReference type="Proteomes" id="UP001465153"/>
    </source>
</evidence>
<feature type="domain" description="Mannosyl-glycoprotein endo-beta-N-acetylglucosamidase-like" evidence="2">
    <location>
        <begin position="115"/>
        <end position="249"/>
    </location>
</feature>
<keyword evidence="1" id="KW-1133">Transmembrane helix</keyword>
<dbReference type="Gene3D" id="1.10.530.10">
    <property type="match status" value="1"/>
</dbReference>
<dbReference type="Proteomes" id="UP001465153">
    <property type="component" value="Unassembled WGS sequence"/>
</dbReference>
<dbReference type="RefSeq" id="WP_353302751.1">
    <property type="nucleotide sequence ID" value="NZ_BAABWN010000005.1"/>
</dbReference>
<keyword evidence="1" id="KW-0472">Membrane</keyword>
<dbReference type="SMART" id="SM00047">
    <property type="entry name" value="LYZ2"/>
    <property type="match status" value="1"/>
</dbReference>